<organism evidence="2 3">
    <name type="scientific">Pleurodeles waltl</name>
    <name type="common">Iberian ribbed newt</name>
    <dbReference type="NCBI Taxonomy" id="8319"/>
    <lineage>
        <taxon>Eukaryota</taxon>
        <taxon>Metazoa</taxon>
        <taxon>Chordata</taxon>
        <taxon>Craniata</taxon>
        <taxon>Vertebrata</taxon>
        <taxon>Euteleostomi</taxon>
        <taxon>Amphibia</taxon>
        <taxon>Batrachia</taxon>
        <taxon>Caudata</taxon>
        <taxon>Salamandroidea</taxon>
        <taxon>Salamandridae</taxon>
        <taxon>Pleurodelinae</taxon>
        <taxon>Pleurodeles</taxon>
    </lineage>
</organism>
<keyword evidence="3" id="KW-1185">Reference proteome</keyword>
<sequence>MLRPELRRIPHRIDASLSQNSPTSCERNRRSASCAEEIPPHYPPIDATAVTSSRMPRISTYRPWASLEPTSQRGFKPTCQNSTQSPCHVEKNRCIVCVCPENRCTPTFFHASPPLQSSCV</sequence>
<evidence type="ECO:0000313" key="3">
    <source>
        <dbReference type="Proteomes" id="UP001066276"/>
    </source>
</evidence>
<accession>A0AAV7NXY2</accession>
<feature type="compositionally biased region" description="Basic and acidic residues" evidence="1">
    <location>
        <begin position="1"/>
        <end position="14"/>
    </location>
</feature>
<name>A0AAV7NXY2_PLEWA</name>
<dbReference type="Proteomes" id="UP001066276">
    <property type="component" value="Chromosome 8"/>
</dbReference>
<feature type="compositionally biased region" description="Polar residues" evidence="1">
    <location>
        <begin position="16"/>
        <end position="25"/>
    </location>
</feature>
<feature type="region of interest" description="Disordered" evidence="1">
    <location>
        <begin position="1"/>
        <end position="54"/>
    </location>
</feature>
<protein>
    <submittedName>
        <fullName evidence="2">Uncharacterized protein</fullName>
    </submittedName>
</protein>
<reference evidence="2" key="1">
    <citation type="journal article" date="2022" name="bioRxiv">
        <title>Sequencing and chromosome-scale assembly of the giantPleurodeles waltlgenome.</title>
        <authorList>
            <person name="Brown T."/>
            <person name="Elewa A."/>
            <person name="Iarovenko S."/>
            <person name="Subramanian E."/>
            <person name="Araus A.J."/>
            <person name="Petzold A."/>
            <person name="Susuki M."/>
            <person name="Suzuki K.-i.T."/>
            <person name="Hayashi T."/>
            <person name="Toyoda A."/>
            <person name="Oliveira C."/>
            <person name="Osipova E."/>
            <person name="Leigh N.D."/>
            <person name="Simon A."/>
            <person name="Yun M.H."/>
        </authorList>
    </citation>
    <scope>NUCLEOTIDE SEQUENCE</scope>
    <source>
        <strain evidence="2">20211129_DDA</strain>
        <tissue evidence="2">Liver</tissue>
    </source>
</reference>
<evidence type="ECO:0000256" key="1">
    <source>
        <dbReference type="SAM" id="MobiDB-lite"/>
    </source>
</evidence>
<dbReference type="EMBL" id="JANPWB010000012">
    <property type="protein sequence ID" value="KAJ1119844.1"/>
    <property type="molecule type" value="Genomic_DNA"/>
</dbReference>
<evidence type="ECO:0000313" key="2">
    <source>
        <dbReference type="EMBL" id="KAJ1119844.1"/>
    </source>
</evidence>
<comment type="caution">
    <text evidence="2">The sequence shown here is derived from an EMBL/GenBank/DDBJ whole genome shotgun (WGS) entry which is preliminary data.</text>
</comment>
<gene>
    <name evidence="2" type="ORF">NDU88_008029</name>
</gene>
<dbReference type="AlphaFoldDB" id="A0AAV7NXY2"/>
<proteinExistence type="predicted"/>